<feature type="transmembrane region" description="Helical" evidence="7">
    <location>
        <begin position="196"/>
        <end position="214"/>
    </location>
</feature>
<evidence type="ECO:0000259" key="8">
    <source>
        <dbReference type="PROSITE" id="PS50850"/>
    </source>
</evidence>
<comment type="caution">
    <text evidence="9">The sequence shown here is derived from an EMBL/GenBank/DDBJ whole genome shotgun (WGS) entry which is preliminary data.</text>
</comment>
<evidence type="ECO:0000256" key="2">
    <source>
        <dbReference type="ARBA" id="ARBA00022448"/>
    </source>
</evidence>
<feature type="transmembrane region" description="Helical" evidence="7">
    <location>
        <begin position="163"/>
        <end position="184"/>
    </location>
</feature>
<feature type="transmembrane region" description="Helical" evidence="7">
    <location>
        <begin position="226"/>
        <end position="246"/>
    </location>
</feature>
<feature type="transmembrane region" description="Helical" evidence="7">
    <location>
        <begin position="328"/>
        <end position="346"/>
    </location>
</feature>
<proteinExistence type="predicted"/>
<keyword evidence="10" id="KW-1185">Reference proteome</keyword>
<name>A0A255GRU8_9ACTN</name>
<feature type="transmembrane region" description="Helical" evidence="7">
    <location>
        <begin position="12"/>
        <end position="32"/>
    </location>
</feature>
<protein>
    <recommendedName>
        <fullName evidence="8">Major facilitator superfamily (MFS) profile domain-containing protein</fullName>
    </recommendedName>
</protein>
<feature type="domain" description="Major facilitator superfamily (MFS) profile" evidence="8">
    <location>
        <begin position="9"/>
        <end position="457"/>
    </location>
</feature>
<feature type="transmembrane region" description="Helical" evidence="7">
    <location>
        <begin position="390"/>
        <end position="413"/>
    </location>
</feature>
<dbReference type="Proteomes" id="UP000216311">
    <property type="component" value="Unassembled WGS sequence"/>
</dbReference>
<dbReference type="AlphaFoldDB" id="A0A255GRU8"/>
<sequence length="470" mass="48079">MSDRSPWRAFGVLALIEFLAVMDASIVNIALPSIGDSLGFSPTMLAWVVDGYLIGLAGFMLVAGRATDLVGRRALFLAGVVAFTGFSVLCAVAVAPWQLIASRVGQGVGAALAMPSAIALITDLFPAGAARNKALAAFSGMAGVAAPIGLVLGGALTATSWRWIFLINIPIGLFVVVAGLHLLPRGQRRTGAHLDILSALGLTGGLVFLTVAVLRGGAQGWESVPTLLQFGAAAALLLTFSLRQAVGRNPLVPRELLRSRTIAIGNLIFVLVGTILLGTFFITTLYLQQVRGLDPLSAALVYLPVPAAMLAGTQLAPKFLRVGAPNTLMGALVLQAISLAAWAVLMRIEGSLLLTFVVPATVWALGLGVSIVCSFVVCTSDATPQLAGAASGLATTSYQGGGAIGLALLALLADVKTDHAGTGPIALTTGFAAALWASCAIAVIGAIATRLITASRRTSGASDRQNALAE</sequence>
<feature type="transmembrane region" description="Helical" evidence="7">
    <location>
        <begin position="134"/>
        <end position="157"/>
    </location>
</feature>
<dbReference type="InterPro" id="IPR036259">
    <property type="entry name" value="MFS_trans_sf"/>
</dbReference>
<feature type="transmembrane region" description="Helical" evidence="7">
    <location>
        <begin position="44"/>
        <end position="63"/>
    </location>
</feature>
<feature type="transmembrane region" description="Helical" evidence="7">
    <location>
        <begin position="352"/>
        <end position="378"/>
    </location>
</feature>
<dbReference type="OrthoDB" id="9787026at2"/>
<keyword evidence="3" id="KW-1003">Cell membrane</keyword>
<keyword evidence="6 7" id="KW-0472">Membrane</keyword>
<accession>A0A255GRU8</accession>
<keyword evidence="4 7" id="KW-0812">Transmembrane</keyword>
<evidence type="ECO:0000256" key="3">
    <source>
        <dbReference type="ARBA" id="ARBA00022475"/>
    </source>
</evidence>
<feature type="transmembrane region" description="Helical" evidence="7">
    <location>
        <begin position="267"/>
        <end position="287"/>
    </location>
</feature>
<evidence type="ECO:0000256" key="6">
    <source>
        <dbReference type="ARBA" id="ARBA00023136"/>
    </source>
</evidence>
<dbReference type="PROSITE" id="PS50850">
    <property type="entry name" value="MFS"/>
    <property type="match status" value="1"/>
</dbReference>
<dbReference type="InterPro" id="IPR011701">
    <property type="entry name" value="MFS"/>
</dbReference>
<feature type="transmembrane region" description="Helical" evidence="7">
    <location>
        <begin position="425"/>
        <end position="448"/>
    </location>
</feature>
<evidence type="ECO:0000256" key="4">
    <source>
        <dbReference type="ARBA" id="ARBA00022692"/>
    </source>
</evidence>
<organism evidence="9 10">
    <name type="scientific">Enemella dayhoffiae</name>
    <dbReference type="NCBI Taxonomy" id="2016507"/>
    <lineage>
        <taxon>Bacteria</taxon>
        <taxon>Bacillati</taxon>
        <taxon>Actinomycetota</taxon>
        <taxon>Actinomycetes</taxon>
        <taxon>Propionibacteriales</taxon>
        <taxon>Propionibacteriaceae</taxon>
        <taxon>Enemella</taxon>
    </lineage>
</organism>
<keyword evidence="5 7" id="KW-1133">Transmembrane helix</keyword>
<dbReference type="GO" id="GO:0005886">
    <property type="term" value="C:plasma membrane"/>
    <property type="evidence" value="ECO:0007669"/>
    <property type="project" value="UniProtKB-SubCell"/>
</dbReference>
<dbReference type="Gene3D" id="1.20.1720.10">
    <property type="entry name" value="Multidrug resistance protein D"/>
    <property type="match status" value="1"/>
</dbReference>
<gene>
    <name evidence="9" type="ORF">CGZ93_14040</name>
</gene>
<dbReference type="PANTHER" id="PTHR42718">
    <property type="entry name" value="MAJOR FACILITATOR SUPERFAMILY MULTIDRUG TRANSPORTER MFSC"/>
    <property type="match status" value="1"/>
</dbReference>
<keyword evidence="2" id="KW-0813">Transport</keyword>
<evidence type="ECO:0000256" key="1">
    <source>
        <dbReference type="ARBA" id="ARBA00004651"/>
    </source>
</evidence>
<evidence type="ECO:0000313" key="9">
    <source>
        <dbReference type="EMBL" id="OYO18557.1"/>
    </source>
</evidence>
<evidence type="ECO:0000256" key="5">
    <source>
        <dbReference type="ARBA" id="ARBA00022989"/>
    </source>
</evidence>
<evidence type="ECO:0000313" key="10">
    <source>
        <dbReference type="Proteomes" id="UP000216311"/>
    </source>
</evidence>
<reference evidence="9 10" key="1">
    <citation type="submission" date="2017-07" db="EMBL/GenBank/DDBJ databases">
        <title>Draft whole genome sequences of clinical Proprionibacteriaceae strains.</title>
        <authorList>
            <person name="Bernier A.-M."/>
            <person name="Bernard K."/>
            <person name="Domingo M.-C."/>
        </authorList>
    </citation>
    <scope>NUCLEOTIDE SEQUENCE [LARGE SCALE GENOMIC DNA]</scope>
    <source>
        <strain evidence="9 10">NML 130396</strain>
    </source>
</reference>
<dbReference type="CDD" id="cd17321">
    <property type="entry name" value="MFS_MMR_MDR_like"/>
    <property type="match status" value="1"/>
</dbReference>
<dbReference type="InterPro" id="IPR020846">
    <property type="entry name" value="MFS_dom"/>
</dbReference>
<dbReference type="PANTHER" id="PTHR42718:SF46">
    <property type="entry name" value="BLR6921 PROTEIN"/>
    <property type="match status" value="1"/>
</dbReference>
<dbReference type="Pfam" id="PF07690">
    <property type="entry name" value="MFS_1"/>
    <property type="match status" value="1"/>
</dbReference>
<feature type="transmembrane region" description="Helical" evidence="7">
    <location>
        <begin position="299"/>
        <end position="316"/>
    </location>
</feature>
<dbReference type="SUPFAM" id="SSF103473">
    <property type="entry name" value="MFS general substrate transporter"/>
    <property type="match status" value="1"/>
</dbReference>
<dbReference type="RefSeq" id="WP_094364791.1">
    <property type="nucleotide sequence ID" value="NZ_NMVQ01000043.1"/>
</dbReference>
<feature type="transmembrane region" description="Helical" evidence="7">
    <location>
        <begin position="75"/>
        <end position="98"/>
    </location>
</feature>
<feature type="transmembrane region" description="Helical" evidence="7">
    <location>
        <begin position="104"/>
        <end position="122"/>
    </location>
</feature>
<evidence type="ECO:0000256" key="7">
    <source>
        <dbReference type="SAM" id="Phobius"/>
    </source>
</evidence>
<dbReference type="EMBL" id="NMVQ01000043">
    <property type="protein sequence ID" value="OYO18557.1"/>
    <property type="molecule type" value="Genomic_DNA"/>
</dbReference>
<dbReference type="GO" id="GO:0022857">
    <property type="term" value="F:transmembrane transporter activity"/>
    <property type="evidence" value="ECO:0007669"/>
    <property type="project" value="InterPro"/>
</dbReference>
<comment type="subcellular location">
    <subcellularLocation>
        <location evidence="1">Cell membrane</location>
        <topology evidence="1">Multi-pass membrane protein</topology>
    </subcellularLocation>
</comment>
<dbReference type="Gene3D" id="1.20.1250.20">
    <property type="entry name" value="MFS general substrate transporter like domains"/>
    <property type="match status" value="1"/>
</dbReference>